<dbReference type="Gene3D" id="1.10.357.10">
    <property type="entry name" value="Tetracycline Repressor, domain 2"/>
    <property type="match status" value="1"/>
</dbReference>
<dbReference type="GO" id="GO:0003700">
    <property type="term" value="F:DNA-binding transcription factor activity"/>
    <property type="evidence" value="ECO:0007669"/>
    <property type="project" value="TreeGrafter"/>
</dbReference>
<dbReference type="InterPro" id="IPR041678">
    <property type="entry name" value="TetR_C_16"/>
</dbReference>
<comment type="caution">
    <text evidence="4">The sequence shown here is derived from an EMBL/GenBank/DDBJ whole genome shotgun (WGS) entry which is preliminary data.</text>
</comment>
<evidence type="ECO:0000256" key="2">
    <source>
        <dbReference type="PROSITE-ProRule" id="PRU00335"/>
    </source>
</evidence>
<dbReference type="PRINTS" id="PR00455">
    <property type="entry name" value="HTHTETR"/>
</dbReference>
<organism evidence="4 5">
    <name type="scientific">Metallococcus carri</name>
    <dbReference type="NCBI Taxonomy" id="1656884"/>
    <lineage>
        <taxon>Bacteria</taxon>
        <taxon>Bacillati</taxon>
        <taxon>Actinomycetota</taxon>
        <taxon>Actinomycetes</taxon>
        <taxon>Micrococcales</taxon>
        <taxon>Dermacoccaceae</taxon>
        <taxon>Metallococcus</taxon>
    </lineage>
</organism>
<dbReference type="InterPro" id="IPR050109">
    <property type="entry name" value="HTH-type_TetR-like_transc_reg"/>
</dbReference>
<proteinExistence type="predicted"/>
<dbReference type="GO" id="GO:0000976">
    <property type="term" value="F:transcription cis-regulatory region binding"/>
    <property type="evidence" value="ECO:0007669"/>
    <property type="project" value="TreeGrafter"/>
</dbReference>
<name>A0A967B1W3_9MICO</name>
<gene>
    <name evidence="4" type="ORF">G9U51_11840</name>
</gene>
<sequence>MTPRASGRRPGGSSAREDILASARKLFADKGFDGVSLRAIAGDAGVDVALISHYFDNKRGLFLATVALPVDPAEVLKPLAGAPDEDLARTLLTQFLEVWDGPSSEAVLATFRTAIAGGESELARSFVSTLVFDVLRDRLAGADDLELRLGLAATQISGIIMVRKVIRLEPIASMPAPRLVDLIAPNLQRYFTGPLPRA</sequence>
<evidence type="ECO:0000313" key="5">
    <source>
        <dbReference type="Proteomes" id="UP000744769"/>
    </source>
</evidence>
<reference evidence="4" key="1">
    <citation type="submission" date="2020-03" db="EMBL/GenBank/DDBJ databases">
        <title>Draft sequencing of Calidifontibacter sp. DB0510.</title>
        <authorList>
            <person name="Kim D.-U."/>
        </authorList>
    </citation>
    <scope>NUCLEOTIDE SEQUENCE</scope>
    <source>
        <strain evidence="4">DB0510</strain>
    </source>
</reference>
<dbReference type="InterPro" id="IPR001647">
    <property type="entry name" value="HTH_TetR"/>
</dbReference>
<dbReference type="PANTHER" id="PTHR30055">
    <property type="entry name" value="HTH-TYPE TRANSCRIPTIONAL REGULATOR RUTR"/>
    <property type="match status" value="1"/>
</dbReference>
<dbReference type="Pfam" id="PF17920">
    <property type="entry name" value="TetR_C_16"/>
    <property type="match status" value="1"/>
</dbReference>
<dbReference type="InterPro" id="IPR009057">
    <property type="entry name" value="Homeodomain-like_sf"/>
</dbReference>
<dbReference type="PROSITE" id="PS50977">
    <property type="entry name" value="HTH_TETR_2"/>
    <property type="match status" value="1"/>
</dbReference>
<dbReference type="EMBL" id="JAAOIV010000008">
    <property type="protein sequence ID" value="NHN56469.1"/>
    <property type="molecule type" value="Genomic_DNA"/>
</dbReference>
<dbReference type="SUPFAM" id="SSF46689">
    <property type="entry name" value="Homeodomain-like"/>
    <property type="match status" value="1"/>
</dbReference>
<feature type="domain" description="HTH tetR-type" evidence="3">
    <location>
        <begin position="13"/>
        <end position="73"/>
    </location>
</feature>
<dbReference type="SUPFAM" id="SSF48498">
    <property type="entry name" value="Tetracyclin repressor-like, C-terminal domain"/>
    <property type="match status" value="1"/>
</dbReference>
<dbReference type="Pfam" id="PF00440">
    <property type="entry name" value="TetR_N"/>
    <property type="match status" value="1"/>
</dbReference>
<dbReference type="AlphaFoldDB" id="A0A967B1W3"/>
<evidence type="ECO:0000256" key="1">
    <source>
        <dbReference type="ARBA" id="ARBA00023125"/>
    </source>
</evidence>
<dbReference type="PANTHER" id="PTHR30055:SF235">
    <property type="entry name" value="TRANSCRIPTIONAL REGULATORY PROTEIN"/>
    <property type="match status" value="1"/>
</dbReference>
<evidence type="ECO:0000313" key="4">
    <source>
        <dbReference type="EMBL" id="NHN56469.1"/>
    </source>
</evidence>
<dbReference type="Proteomes" id="UP000744769">
    <property type="component" value="Unassembled WGS sequence"/>
</dbReference>
<dbReference type="RefSeq" id="WP_166197133.1">
    <property type="nucleotide sequence ID" value="NZ_JAAOIV010000008.1"/>
</dbReference>
<evidence type="ECO:0000259" key="3">
    <source>
        <dbReference type="PROSITE" id="PS50977"/>
    </source>
</evidence>
<dbReference type="InterPro" id="IPR036271">
    <property type="entry name" value="Tet_transcr_reg_TetR-rel_C_sf"/>
</dbReference>
<accession>A0A967B1W3</accession>
<protein>
    <submittedName>
        <fullName evidence="4">TetR/AcrR family transcriptional regulator</fullName>
    </submittedName>
</protein>
<feature type="DNA-binding region" description="H-T-H motif" evidence="2">
    <location>
        <begin position="36"/>
        <end position="55"/>
    </location>
</feature>
<dbReference type="Gene3D" id="1.10.10.60">
    <property type="entry name" value="Homeodomain-like"/>
    <property type="match status" value="1"/>
</dbReference>
<keyword evidence="5" id="KW-1185">Reference proteome</keyword>
<keyword evidence="1 2" id="KW-0238">DNA-binding</keyword>